<dbReference type="GO" id="GO:0004497">
    <property type="term" value="F:monooxygenase activity"/>
    <property type="evidence" value="ECO:0007669"/>
    <property type="project" value="InterPro"/>
</dbReference>
<comment type="caution">
    <text evidence="3">The sequence shown here is derived from an EMBL/GenBank/DDBJ whole genome shotgun (WGS) entry which is preliminary data.</text>
</comment>
<keyword evidence="2" id="KW-0472">Membrane</keyword>
<evidence type="ECO:0000313" key="3">
    <source>
        <dbReference type="EMBL" id="KAK3104941.1"/>
    </source>
</evidence>
<dbReference type="Gene3D" id="1.10.630.10">
    <property type="entry name" value="Cytochrome P450"/>
    <property type="match status" value="1"/>
</dbReference>
<keyword evidence="4" id="KW-1185">Reference proteome</keyword>
<sequence>MGILSLDENNLLGTVRVILGTIFVYSIVKVVQMILNYRSWAPLYDKLPGEPSQHWFWGNLYQYPGPNEAGLKFQMERCDKYPLFHRLWISFRPILIFHHPETVKVILRSTEPKPRSLGTVYIMGIPWLGEGLLIANHQKWARNRRLLTPAFHFDILQPYIKVKNKAADVLLEKLGDLSTKKTSFDLFHVIGLASLDIILQCAFSYQSECQKLGSNHPYVQAVIELSDLWVERSLQPLLYFDFVYFLTPKGRRFKKQCDFVHSVAEEIIEKRRITLAEEGNKERTERKSRYLDFLDILLTARDEYGTGLTSLEIRNEVDTFLFEGHDTTTSSMCWLLYSLAAHPEHQGRCQEEVDEILKGRDVDDIEWADLQKLEYLTMCIKESMRLHTPVSFIQRVTTQDTEIEGHHVPSGTVIGIQIYNLHHNKEVWDRPYEFDPTRFTPENSANRDSFAFVPFSAGPRYHSIS</sequence>
<evidence type="ECO:0000256" key="1">
    <source>
        <dbReference type="ARBA" id="ARBA00010617"/>
    </source>
</evidence>
<dbReference type="EMBL" id="VSWD01000004">
    <property type="protein sequence ID" value="KAK3104941.1"/>
    <property type="molecule type" value="Genomic_DNA"/>
</dbReference>
<evidence type="ECO:0000256" key="2">
    <source>
        <dbReference type="SAM" id="Phobius"/>
    </source>
</evidence>
<dbReference type="SUPFAM" id="SSF48264">
    <property type="entry name" value="Cytochrome P450"/>
    <property type="match status" value="1"/>
</dbReference>
<dbReference type="InterPro" id="IPR001128">
    <property type="entry name" value="Cyt_P450"/>
</dbReference>
<gene>
    <name evidence="3" type="ORF">FSP39_013651</name>
</gene>
<dbReference type="GO" id="GO:0016705">
    <property type="term" value="F:oxidoreductase activity, acting on paired donors, with incorporation or reduction of molecular oxygen"/>
    <property type="evidence" value="ECO:0007669"/>
    <property type="project" value="InterPro"/>
</dbReference>
<feature type="transmembrane region" description="Helical" evidence="2">
    <location>
        <begin position="12"/>
        <end position="31"/>
    </location>
</feature>
<dbReference type="PRINTS" id="PR00463">
    <property type="entry name" value="EP450I"/>
</dbReference>
<reference evidence="3" key="1">
    <citation type="submission" date="2019-08" db="EMBL/GenBank/DDBJ databases">
        <title>The improved chromosome-level genome for the pearl oyster Pinctada fucata martensii using PacBio sequencing and Hi-C.</title>
        <authorList>
            <person name="Zheng Z."/>
        </authorList>
    </citation>
    <scope>NUCLEOTIDE SEQUENCE</scope>
    <source>
        <strain evidence="3">ZZ-2019</strain>
        <tissue evidence="3">Adductor muscle</tissue>
    </source>
</reference>
<evidence type="ECO:0000313" key="4">
    <source>
        <dbReference type="Proteomes" id="UP001186944"/>
    </source>
</evidence>
<dbReference type="Proteomes" id="UP001186944">
    <property type="component" value="Unassembled WGS sequence"/>
</dbReference>
<dbReference type="PRINTS" id="PR00385">
    <property type="entry name" value="P450"/>
</dbReference>
<dbReference type="Pfam" id="PF00067">
    <property type="entry name" value="p450"/>
    <property type="match status" value="1"/>
</dbReference>
<keyword evidence="2" id="KW-1133">Transmembrane helix</keyword>
<dbReference type="GO" id="GO:0020037">
    <property type="term" value="F:heme binding"/>
    <property type="evidence" value="ECO:0007669"/>
    <property type="project" value="InterPro"/>
</dbReference>
<dbReference type="InterPro" id="IPR050196">
    <property type="entry name" value="Cytochrome_P450_Monoox"/>
</dbReference>
<keyword evidence="2" id="KW-0812">Transmembrane</keyword>
<dbReference type="PANTHER" id="PTHR24291">
    <property type="entry name" value="CYTOCHROME P450 FAMILY 4"/>
    <property type="match status" value="1"/>
</dbReference>
<dbReference type="PANTHER" id="PTHR24291:SF201">
    <property type="entry name" value="CYTOCHROME P450, FAMILY 4, SUBFAMILY B, POLYPEPTIDE 7"/>
    <property type="match status" value="1"/>
</dbReference>
<dbReference type="InterPro" id="IPR002401">
    <property type="entry name" value="Cyt_P450_E_grp-I"/>
</dbReference>
<dbReference type="GO" id="GO:0005506">
    <property type="term" value="F:iron ion binding"/>
    <property type="evidence" value="ECO:0007669"/>
    <property type="project" value="InterPro"/>
</dbReference>
<comment type="similarity">
    <text evidence="1">Belongs to the cytochrome P450 family.</text>
</comment>
<name>A0AA88YSY5_PINIB</name>
<accession>A0AA88YSY5</accession>
<dbReference type="CDD" id="cd20659">
    <property type="entry name" value="CYP4B_4F-like"/>
    <property type="match status" value="1"/>
</dbReference>
<organism evidence="3 4">
    <name type="scientific">Pinctada imbricata</name>
    <name type="common">Atlantic pearl-oyster</name>
    <name type="synonym">Pinctada martensii</name>
    <dbReference type="NCBI Taxonomy" id="66713"/>
    <lineage>
        <taxon>Eukaryota</taxon>
        <taxon>Metazoa</taxon>
        <taxon>Spiralia</taxon>
        <taxon>Lophotrochozoa</taxon>
        <taxon>Mollusca</taxon>
        <taxon>Bivalvia</taxon>
        <taxon>Autobranchia</taxon>
        <taxon>Pteriomorphia</taxon>
        <taxon>Pterioida</taxon>
        <taxon>Pterioidea</taxon>
        <taxon>Pteriidae</taxon>
        <taxon>Pinctada</taxon>
    </lineage>
</organism>
<dbReference type="AlphaFoldDB" id="A0AA88YSY5"/>
<proteinExistence type="inferred from homology"/>
<protein>
    <submittedName>
        <fullName evidence="3">Uncharacterized protein</fullName>
    </submittedName>
</protein>
<dbReference type="InterPro" id="IPR036396">
    <property type="entry name" value="Cyt_P450_sf"/>
</dbReference>